<gene>
    <name evidence="1" type="ORF">BC739_000992</name>
</gene>
<organism evidence="1 2">
    <name type="scientific">Kutzneria viridogrisea</name>
    <dbReference type="NCBI Taxonomy" id="47990"/>
    <lineage>
        <taxon>Bacteria</taxon>
        <taxon>Bacillati</taxon>
        <taxon>Actinomycetota</taxon>
        <taxon>Actinomycetes</taxon>
        <taxon>Pseudonocardiales</taxon>
        <taxon>Pseudonocardiaceae</taxon>
        <taxon>Kutzneria</taxon>
    </lineage>
</organism>
<proteinExistence type="predicted"/>
<name>A0ABR6BAB1_9PSEU</name>
<protein>
    <submittedName>
        <fullName evidence="1">Bifunctional pyridoxal-dependent enzyme with beta-cystathionase and maltose regulon repressor activities</fullName>
    </submittedName>
</protein>
<accession>A0ABR6BAB1</accession>
<dbReference type="EMBL" id="JACJID010000001">
    <property type="protein sequence ID" value="MBA8923795.1"/>
    <property type="molecule type" value="Genomic_DNA"/>
</dbReference>
<reference evidence="1 2" key="1">
    <citation type="submission" date="2020-08" db="EMBL/GenBank/DDBJ databases">
        <title>Genomic Encyclopedia of Archaeal and Bacterial Type Strains, Phase II (KMG-II): from individual species to whole genera.</title>
        <authorList>
            <person name="Goeker M."/>
        </authorList>
    </citation>
    <scope>NUCLEOTIDE SEQUENCE [LARGE SCALE GENOMIC DNA]</scope>
    <source>
        <strain evidence="1 2">DSM 43850</strain>
    </source>
</reference>
<evidence type="ECO:0000313" key="2">
    <source>
        <dbReference type="Proteomes" id="UP000517916"/>
    </source>
</evidence>
<dbReference type="Proteomes" id="UP000517916">
    <property type="component" value="Unassembled WGS sequence"/>
</dbReference>
<comment type="caution">
    <text evidence="1">The sequence shown here is derived from an EMBL/GenBank/DDBJ whole genome shotgun (WGS) entry which is preliminary data.</text>
</comment>
<sequence length="71" mass="7621">MSGQVQQARHAGIVRVLWRVGTDLDRILHAVLRLERIGVATMPGPDHGQSGASFAQLNFATPCDGLESVVL</sequence>
<evidence type="ECO:0000313" key="1">
    <source>
        <dbReference type="EMBL" id="MBA8923795.1"/>
    </source>
</evidence>
<keyword evidence="2" id="KW-1185">Reference proteome</keyword>